<dbReference type="GO" id="GO:0003677">
    <property type="term" value="F:DNA binding"/>
    <property type="evidence" value="ECO:0007669"/>
    <property type="project" value="InterPro"/>
</dbReference>
<dbReference type="AlphaFoldDB" id="A0A934NV44"/>
<feature type="region of interest" description="Disordered" evidence="1">
    <location>
        <begin position="32"/>
        <end position="57"/>
    </location>
</feature>
<evidence type="ECO:0000256" key="1">
    <source>
        <dbReference type="SAM" id="MobiDB-lite"/>
    </source>
</evidence>
<dbReference type="SUPFAM" id="SSF53041">
    <property type="entry name" value="Resolvase-like"/>
    <property type="match status" value="1"/>
</dbReference>
<gene>
    <name evidence="3" type="ORF">JGU71_23455</name>
</gene>
<comment type="caution">
    <text evidence="3">The sequence shown here is derived from an EMBL/GenBank/DDBJ whole genome shotgun (WGS) entry which is preliminary data.</text>
</comment>
<dbReference type="Pfam" id="PF00239">
    <property type="entry name" value="Resolvase"/>
    <property type="match status" value="1"/>
</dbReference>
<accession>A0A934NV44</accession>
<protein>
    <submittedName>
        <fullName evidence="3">Recombinase family protein</fullName>
    </submittedName>
</protein>
<dbReference type="InterPro" id="IPR036162">
    <property type="entry name" value="Resolvase-like_N_sf"/>
</dbReference>
<dbReference type="GO" id="GO:0000150">
    <property type="term" value="F:DNA strand exchange activity"/>
    <property type="evidence" value="ECO:0007669"/>
    <property type="project" value="InterPro"/>
</dbReference>
<evidence type="ECO:0000313" key="3">
    <source>
        <dbReference type="EMBL" id="MBJ8341847.1"/>
    </source>
</evidence>
<dbReference type="EMBL" id="JAEMNV010000008">
    <property type="protein sequence ID" value="MBJ8341847.1"/>
    <property type="molecule type" value="Genomic_DNA"/>
</dbReference>
<name>A0A934NV44_9NOCA</name>
<keyword evidence="4" id="KW-1185">Reference proteome</keyword>
<proteinExistence type="predicted"/>
<sequence length="57" mass="6363">MFPIFGPLAEFERNLVRERTVAGLAAARDRGRVSGRPAALTPARRRQAKRCERTVSP</sequence>
<evidence type="ECO:0000259" key="2">
    <source>
        <dbReference type="PROSITE" id="PS51736"/>
    </source>
</evidence>
<organism evidence="3 4">
    <name type="scientific">Antrihabitans stalagmiti</name>
    <dbReference type="NCBI Taxonomy" id="2799499"/>
    <lineage>
        <taxon>Bacteria</taxon>
        <taxon>Bacillati</taxon>
        <taxon>Actinomycetota</taxon>
        <taxon>Actinomycetes</taxon>
        <taxon>Mycobacteriales</taxon>
        <taxon>Nocardiaceae</taxon>
        <taxon>Antrihabitans</taxon>
    </lineage>
</organism>
<dbReference type="InterPro" id="IPR006119">
    <property type="entry name" value="Resolv_N"/>
</dbReference>
<feature type="domain" description="Resolvase/invertase-type recombinase catalytic" evidence="2">
    <location>
        <begin position="1"/>
        <end position="31"/>
    </location>
</feature>
<dbReference type="RefSeq" id="WP_199706961.1">
    <property type="nucleotide sequence ID" value="NZ_JAEMNV010000008.1"/>
</dbReference>
<dbReference type="Proteomes" id="UP000655868">
    <property type="component" value="Unassembled WGS sequence"/>
</dbReference>
<dbReference type="PROSITE" id="PS51736">
    <property type="entry name" value="RECOMBINASES_3"/>
    <property type="match status" value="1"/>
</dbReference>
<evidence type="ECO:0000313" key="4">
    <source>
        <dbReference type="Proteomes" id="UP000655868"/>
    </source>
</evidence>
<reference evidence="3" key="1">
    <citation type="submission" date="2020-12" db="EMBL/GenBank/DDBJ databases">
        <title>Antrihabitans popcorni sp. nov. and Antrihabitans auranticaus sp. nov., isolated from a larva cave.</title>
        <authorList>
            <person name="Lee S.D."/>
            <person name="Kim I.S."/>
        </authorList>
    </citation>
    <scope>NUCLEOTIDE SEQUENCE</scope>
    <source>
        <strain evidence="3">YC3-6</strain>
    </source>
</reference>